<proteinExistence type="predicted"/>
<name>A0A813JLH9_POLGL</name>
<sequence length="417" mass="45947">MLTLLIVSLLFSTGYAEQLLAKQPNGFTNRVGIINPVTMTIDDLSAWAAGGGSSGFLEAELMQHNGVTEPSVFRVQSKAGETERETERERERERKNAVQTQLQKMSSTSCAFRSRANETTITYNARFSHSWGNLLSEYWEPVGLAALSGKEFSAGGGIGGDTWMSYLPKHEPARSELKDPDAVKQACLSCNGTRYTHGCAGAWTHVRSLIQDSTQHALDEFEAKHKMERVTSGSANGKEVLFHMRLEFLHQQVQWPGLSFFKDKIPHDATKITILHMAYLDEQVKSVPGHIHQRYPPAIQVAITELLGGYKDMLQPLCGGCGVETSTNSQYHDFASIARHKGPLFVMGSSFGMWAALANVHGPVYMSSNFGGGQKPPVEGGKGAGFFWDDGKMLPNQNVSNFKQMSANEVLRWARAN</sequence>
<evidence type="ECO:0000313" key="4">
    <source>
        <dbReference type="Proteomes" id="UP000626109"/>
    </source>
</evidence>
<reference evidence="3" key="1">
    <citation type="submission" date="2021-02" db="EMBL/GenBank/DDBJ databases">
        <authorList>
            <person name="Dougan E. K."/>
            <person name="Rhodes N."/>
            <person name="Thang M."/>
            <person name="Chan C."/>
        </authorList>
    </citation>
    <scope>NUCLEOTIDE SEQUENCE</scope>
</reference>
<feature type="region of interest" description="Disordered" evidence="1">
    <location>
        <begin position="74"/>
        <end position="102"/>
    </location>
</feature>
<dbReference type="AlphaFoldDB" id="A0A813JLH9"/>
<feature type="compositionally biased region" description="Basic and acidic residues" evidence="1">
    <location>
        <begin position="80"/>
        <end position="96"/>
    </location>
</feature>
<accession>A0A813JLH9</accession>
<evidence type="ECO:0000256" key="2">
    <source>
        <dbReference type="SAM" id="SignalP"/>
    </source>
</evidence>
<evidence type="ECO:0000256" key="1">
    <source>
        <dbReference type="SAM" id="MobiDB-lite"/>
    </source>
</evidence>
<protein>
    <submittedName>
        <fullName evidence="3">Uncharacterized protein</fullName>
    </submittedName>
</protein>
<dbReference type="Proteomes" id="UP000626109">
    <property type="component" value="Unassembled WGS sequence"/>
</dbReference>
<dbReference type="EMBL" id="CAJNNW010025926">
    <property type="protein sequence ID" value="CAE8681078.1"/>
    <property type="molecule type" value="Genomic_DNA"/>
</dbReference>
<comment type="caution">
    <text evidence="3">The sequence shown here is derived from an EMBL/GenBank/DDBJ whole genome shotgun (WGS) entry which is preliminary data.</text>
</comment>
<evidence type="ECO:0000313" key="3">
    <source>
        <dbReference type="EMBL" id="CAE8681078.1"/>
    </source>
</evidence>
<feature type="signal peptide" evidence="2">
    <location>
        <begin position="1"/>
        <end position="16"/>
    </location>
</feature>
<organism evidence="3 4">
    <name type="scientific">Polarella glacialis</name>
    <name type="common">Dinoflagellate</name>
    <dbReference type="NCBI Taxonomy" id="89957"/>
    <lineage>
        <taxon>Eukaryota</taxon>
        <taxon>Sar</taxon>
        <taxon>Alveolata</taxon>
        <taxon>Dinophyceae</taxon>
        <taxon>Suessiales</taxon>
        <taxon>Suessiaceae</taxon>
        <taxon>Polarella</taxon>
    </lineage>
</organism>
<keyword evidence="2" id="KW-0732">Signal</keyword>
<gene>
    <name evidence="3" type="ORF">PGLA2088_LOCUS22266</name>
</gene>
<feature type="chain" id="PRO_5032718450" evidence="2">
    <location>
        <begin position="17"/>
        <end position="417"/>
    </location>
</feature>